<name>A0A3N4IBW4_ASCIM</name>
<dbReference type="InterPro" id="IPR008978">
    <property type="entry name" value="HSP20-like_chaperone"/>
</dbReference>
<dbReference type="InterPro" id="IPR039790">
    <property type="entry name" value="CHRD1"/>
</dbReference>
<protein>
    <submittedName>
        <fullName evidence="7">Chord-domain-containing protein</fullName>
    </submittedName>
</protein>
<dbReference type="Pfam" id="PF04968">
    <property type="entry name" value="CHORD"/>
    <property type="match status" value="2"/>
</dbReference>
<dbReference type="PROSITE" id="PS51203">
    <property type="entry name" value="CS"/>
    <property type="match status" value="1"/>
</dbReference>
<proteinExistence type="predicted"/>
<dbReference type="GO" id="GO:0046872">
    <property type="term" value="F:metal ion binding"/>
    <property type="evidence" value="ECO:0007669"/>
    <property type="project" value="UniProtKB-KW"/>
</dbReference>
<evidence type="ECO:0000256" key="2">
    <source>
        <dbReference type="ARBA" id="ARBA00022737"/>
    </source>
</evidence>
<dbReference type="InterPro" id="IPR007051">
    <property type="entry name" value="CHORD_dom"/>
</dbReference>
<dbReference type="Proteomes" id="UP000275078">
    <property type="component" value="Unassembled WGS sequence"/>
</dbReference>
<dbReference type="PANTHER" id="PTHR46983">
    <property type="entry name" value="CYSTEINE AND HISTIDINE-RICH DOMAIN-CONTAINING PROTEIN 1"/>
    <property type="match status" value="1"/>
</dbReference>
<evidence type="ECO:0000259" key="6">
    <source>
        <dbReference type="PROSITE" id="PS51401"/>
    </source>
</evidence>
<keyword evidence="8" id="KW-1185">Reference proteome</keyword>
<dbReference type="STRING" id="1160509.A0A3N4IBW4"/>
<dbReference type="Pfam" id="PF04969">
    <property type="entry name" value="CS"/>
    <property type="match status" value="1"/>
</dbReference>
<organism evidence="7 8">
    <name type="scientific">Ascobolus immersus RN42</name>
    <dbReference type="NCBI Taxonomy" id="1160509"/>
    <lineage>
        <taxon>Eukaryota</taxon>
        <taxon>Fungi</taxon>
        <taxon>Dikarya</taxon>
        <taxon>Ascomycota</taxon>
        <taxon>Pezizomycotina</taxon>
        <taxon>Pezizomycetes</taxon>
        <taxon>Pezizales</taxon>
        <taxon>Ascobolaceae</taxon>
        <taxon>Ascobolus</taxon>
    </lineage>
</organism>
<accession>A0A3N4IBW4</accession>
<keyword evidence="3" id="KW-0862">Zinc</keyword>
<keyword evidence="1" id="KW-0479">Metal-binding</keyword>
<evidence type="ECO:0000313" key="7">
    <source>
        <dbReference type="EMBL" id="RPA81650.1"/>
    </source>
</evidence>
<keyword evidence="2" id="KW-0677">Repeat</keyword>
<feature type="domain" description="CHORD" evidence="6">
    <location>
        <begin position="4"/>
        <end position="60"/>
    </location>
</feature>
<gene>
    <name evidence="7" type="ORF">BJ508DRAFT_238805</name>
</gene>
<dbReference type="AlphaFoldDB" id="A0A3N4IBW4"/>
<sequence>MPKCTNKGCGKEFTDPSEECHYHPGPPIFHEGQKGWNCCKPRVLTFDEFLTIPPCTTGVHSTAANDLAPVNTSASSAPPPKPTSTGTGAETYNRPGTTSRPSAPAPSSAPKEPEIIRDDLTITPESGAKCRRLACTAEYTGSSRSGEQDENGPCTFHKGVPIFHEGSKGYSCCKRRVLEFDEFLKIPGCTTEPHHAFLAPPPTEGEELIKARTDFYQTYDSVHVSIFAKKVKKEEAKVEILKDEIRVDLPMDGGKRVREVIELYGIVDTEKSSWRVLGTKVEVVLKKGDEMSWSALRRGEETGEIIQVGKPRS</sequence>
<reference evidence="7 8" key="1">
    <citation type="journal article" date="2018" name="Nat. Ecol. Evol.">
        <title>Pezizomycetes genomes reveal the molecular basis of ectomycorrhizal truffle lifestyle.</title>
        <authorList>
            <person name="Murat C."/>
            <person name="Payen T."/>
            <person name="Noel B."/>
            <person name="Kuo A."/>
            <person name="Morin E."/>
            <person name="Chen J."/>
            <person name="Kohler A."/>
            <person name="Krizsan K."/>
            <person name="Balestrini R."/>
            <person name="Da Silva C."/>
            <person name="Montanini B."/>
            <person name="Hainaut M."/>
            <person name="Levati E."/>
            <person name="Barry K.W."/>
            <person name="Belfiori B."/>
            <person name="Cichocki N."/>
            <person name="Clum A."/>
            <person name="Dockter R.B."/>
            <person name="Fauchery L."/>
            <person name="Guy J."/>
            <person name="Iotti M."/>
            <person name="Le Tacon F."/>
            <person name="Lindquist E.A."/>
            <person name="Lipzen A."/>
            <person name="Malagnac F."/>
            <person name="Mello A."/>
            <person name="Molinier V."/>
            <person name="Miyauchi S."/>
            <person name="Poulain J."/>
            <person name="Riccioni C."/>
            <person name="Rubini A."/>
            <person name="Sitrit Y."/>
            <person name="Splivallo R."/>
            <person name="Traeger S."/>
            <person name="Wang M."/>
            <person name="Zifcakova L."/>
            <person name="Wipf D."/>
            <person name="Zambonelli A."/>
            <person name="Paolocci F."/>
            <person name="Nowrousian M."/>
            <person name="Ottonello S."/>
            <person name="Baldrian P."/>
            <person name="Spatafora J.W."/>
            <person name="Henrissat B."/>
            <person name="Nagy L.G."/>
            <person name="Aury J.M."/>
            <person name="Wincker P."/>
            <person name="Grigoriev I.V."/>
            <person name="Bonfante P."/>
            <person name="Martin F.M."/>
        </authorList>
    </citation>
    <scope>NUCLEOTIDE SEQUENCE [LARGE SCALE GENOMIC DNA]</scope>
    <source>
        <strain evidence="7 8">RN42</strain>
    </source>
</reference>
<evidence type="ECO:0000313" key="8">
    <source>
        <dbReference type="Proteomes" id="UP000275078"/>
    </source>
</evidence>
<evidence type="ECO:0000256" key="4">
    <source>
        <dbReference type="SAM" id="MobiDB-lite"/>
    </source>
</evidence>
<dbReference type="CDD" id="cd06466">
    <property type="entry name" value="p23_CS_SGT1_like"/>
    <property type="match status" value="1"/>
</dbReference>
<dbReference type="PROSITE" id="PS51401">
    <property type="entry name" value="CHORD"/>
    <property type="match status" value="2"/>
</dbReference>
<feature type="compositionally biased region" description="Basic and acidic residues" evidence="4">
    <location>
        <begin position="111"/>
        <end position="120"/>
    </location>
</feature>
<evidence type="ECO:0000256" key="1">
    <source>
        <dbReference type="ARBA" id="ARBA00022723"/>
    </source>
</evidence>
<dbReference type="SUPFAM" id="SSF49764">
    <property type="entry name" value="HSP20-like chaperones"/>
    <property type="match status" value="1"/>
</dbReference>
<feature type="compositionally biased region" description="Low complexity" evidence="4">
    <location>
        <begin position="101"/>
        <end position="110"/>
    </location>
</feature>
<evidence type="ECO:0000256" key="3">
    <source>
        <dbReference type="ARBA" id="ARBA00022833"/>
    </source>
</evidence>
<dbReference type="OrthoDB" id="1898560at2759"/>
<dbReference type="PANTHER" id="PTHR46983:SF3">
    <property type="entry name" value="CHPADIPLOID STATE MAINTENANCE PROTEIN CHPA"/>
    <property type="match status" value="1"/>
</dbReference>
<evidence type="ECO:0000259" key="5">
    <source>
        <dbReference type="PROSITE" id="PS51203"/>
    </source>
</evidence>
<feature type="domain" description="CS" evidence="5">
    <location>
        <begin position="208"/>
        <end position="297"/>
    </location>
</feature>
<dbReference type="EMBL" id="ML119677">
    <property type="protein sequence ID" value="RPA81650.1"/>
    <property type="molecule type" value="Genomic_DNA"/>
</dbReference>
<dbReference type="Gene3D" id="4.10.1130.20">
    <property type="match status" value="2"/>
</dbReference>
<feature type="region of interest" description="Disordered" evidence="4">
    <location>
        <begin position="70"/>
        <end position="122"/>
    </location>
</feature>
<feature type="domain" description="CHORD" evidence="6">
    <location>
        <begin position="130"/>
        <end position="194"/>
    </location>
</feature>
<dbReference type="InterPro" id="IPR007052">
    <property type="entry name" value="CS_dom"/>
</dbReference>
<dbReference type="Gene3D" id="2.60.40.790">
    <property type="match status" value="1"/>
</dbReference>